<dbReference type="GO" id="GO:0005975">
    <property type="term" value="P:carbohydrate metabolic process"/>
    <property type="evidence" value="ECO:0007669"/>
    <property type="project" value="InterPro"/>
</dbReference>
<dbReference type="InterPro" id="IPR011583">
    <property type="entry name" value="Chitinase_II/V-like_cat"/>
</dbReference>
<dbReference type="AlphaFoldDB" id="A0A1I1X4K9"/>
<protein>
    <submittedName>
        <fullName evidence="4">Spore germination protein YaaH</fullName>
    </submittedName>
</protein>
<feature type="signal peptide" evidence="1">
    <location>
        <begin position="1"/>
        <end position="28"/>
    </location>
</feature>
<dbReference type="STRING" id="1045775.SAMN05216378_1937"/>
<dbReference type="InterPro" id="IPR017853">
    <property type="entry name" value="GH"/>
</dbReference>
<dbReference type="Gene3D" id="3.20.20.80">
    <property type="entry name" value="Glycosidases"/>
    <property type="match status" value="1"/>
</dbReference>
<accession>A0A1I1X4K9</accession>
<dbReference type="EMBL" id="FOMT01000002">
    <property type="protein sequence ID" value="SFE00260.1"/>
    <property type="molecule type" value="Genomic_DNA"/>
</dbReference>
<dbReference type="SMART" id="SM00636">
    <property type="entry name" value="Glyco_18"/>
    <property type="match status" value="1"/>
</dbReference>
<sequence>MIASKFKRWLAGAAALSCLFGAVPAVDAASADKLPFDDIAGSFAKDAIIRLYDKQLLSGTSDRIFSPKKPVTRAEFITILDRVLGITPVHSAISPFKDMTEKAWYYDAVTAAVQIGLVDGTSAHTFEPAKPVTRQEAAAMLVRAFKQSGIEGDTSGYADADEIAAWADTAVGAVRTLDLMNGDANDKFHPADGMTRQETAAVIDRALQKVKWASALAKPQNATRIQFGWQYGQTAAQYEQSVVQAKVTTLSPRWYFFDPAGGVSDYTDQSLVNWASKNKRQIWAMVGNRSSQEVTHQNLSNVTYRTKVEEHLTSYVQKYGLKGLNIDFENLAPADRSYMTLFISELSAKLHKIGAVVSVCVSPDLGSDWTEGFDYQALGAAADYIVMMAYDEHWSTSPKAGSVASMPYVNNAVTKLLKVVPANKVILALPYYNRDWKINKDGSVTATELTLIEQNNLIAKRSLLPVWDATVQQYTVSYSLNGLKHQIWIEDGRSLAAKYKTAMDHNLAGLAYWYMGGASPDIYTSLSNAERFYGLTFY</sequence>
<dbReference type="Pfam" id="PF00704">
    <property type="entry name" value="Glyco_hydro_18"/>
    <property type="match status" value="1"/>
</dbReference>
<dbReference type="SUPFAM" id="SSF51445">
    <property type="entry name" value="(Trans)glycosidases"/>
    <property type="match status" value="1"/>
</dbReference>
<name>A0A1I1X4K9_9BACL</name>
<proteinExistence type="predicted"/>
<feature type="domain" description="SLH" evidence="2">
    <location>
        <begin position="157"/>
        <end position="217"/>
    </location>
</feature>
<dbReference type="PANTHER" id="PTHR46066:SF2">
    <property type="entry name" value="CHITINASE DOMAIN-CONTAINING PROTEIN 1"/>
    <property type="match status" value="1"/>
</dbReference>
<dbReference type="GO" id="GO:0008061">
    <property type="term" value="F:chitin binding"/>
    <property type="evidence" value="ECO:0007669"/>
    <property type="project" value="InterPro"/>
</dbReference>
<dbReference type="Gene3D" id="3.10.50.10">
    <property type="match status" value="1"/>
</dbReference>
<evidence type="ECO:0000256" key="1">
    <source>
        <dbReference type="SAM" id="SignalP"/>
    </source>
</evidence>
<feature type="domain" description="SLH" evidence="2">
    <location>
        <begin position="92"/>
        <end position="155"/>
    </location>
</feature>
<feature type="chain" id="PRO_5011733001" evidence="1">
    <location>
        <begin position="29"/>
        <end position="538"/>
    </location>
</feature>
<dbReference type="InterPro" id="IPR029070">
    <property type="entry name" value="Chitinase_insertion_sf"/>
</dbReference>
<dbReference type="PROSITE" id="PS51910">
    <property type="entry name" value="GH18_2"/>
    <property type="match status" value="1"/>
</dbReference>
<evidence type="ECO:0000259" key="3">
    <source>
        <dbReference type="PROSITE" id="PS51910"/>
    </source>
</evidence>
<keyword evidence="5" id="KW-1185">Reference proteome</keyword>
<evidence type="ECO:0000259" key="2">
    <source>
        <dbReference type="PROSITE" id="PS51272"/>
    </source>
</evidence>
<dbReference type="PROSITE" id="PS51272">
    <property type="entry name" value="SLH"/>
    <property type="match status" value="3"/>
</dbReference>
<keyword evidence="1" id="KW-0732">Signal</keyword>
<evidence type="ECO:0000313" key="5">
    <source>
        <dbReference type="Proteomes" id="UP000198855"/>
    </source>
</evidence>
<organism evidence="4 5">
    <name type="scientific">Paenibacillus catalpae</name>
    <dbReference type="NCBI Taxonomy" id="1045775"/>
    <lineage>
        <taxon>Bacteria</taxon>
        <taxon>Bacillati</taxon>
        <taxon>Bacillota</taxon>
        <taxon>Bacilli</taxon>
        <taxon>Bacillales</taxon>
        <taxon>Paenibacillaceae</taxon>
        <taxon>Paenibacillus</taxon>
    </lineage>
</organism>
<dbReference type="InterPro" id="IPR001119">
    <property type="entry name" value="SLH_dom"/>
</dbReference>
<evidence type="ECO:0000313" key="4">
    <source>
        <dbReference type="EMBL" id="SFE00260.1"/>
    </source>
</evidence>
<gene>
    <name evidence="4" type="ORF">SAMN05216378_1937</name>
</gene>
<dbReference type="Pfam" id="PF00395">
    <property type="entry name" value="SLH"/>
    <property type="match status" value="3"/>
</dbReference>
<dbReference type="Proteomes" id="UP000198855">
    <property type="component" value="Unassembled WGS sequence"/>
</dbReference>
<reference evidence="5" key="1">
    <citation type="submission" date="2016-10" db="EMBL/GenBank/DDBJ databases">
        <authorList>
            <person name="Varghese N."/>
            <person name="Submissions S."/>
        </authorList>
    </citation>
    <scope>NUCLEOTIDE SEQUENCE [LARGE SCALE GENOMIC DNA]</scope>
    <source>
        <strain evidence="5">CGMCC 1.10784</strain>
    </source>
</reference>
<feature type="domain" description="SLH" evidence="2">
    <location>
        <begin position="31"/>
        <end position="90"/>
    </location>
</feature>
<dbReference type="RefSeq" id="WP_245772955.1">
    <property type="nucleotide sequence ID" value="NZ_FOMT01000002.1"/>
</dbReference>
<dbReference type="InterPro" id="IPR001223">
    <property type="entry name" value="Glyco_hydro18_cat"/>
</dbReference>
<dbReference type="PANTHER" id="PTHR46066">
    <property type="entry name" value="CHITINASE DOMAIN-CONTAINING PROTEIN 1 FAMILY MEMBER"/>
    <property type="match status" value="1"/>
</dbReference>
<feature type="domain" description="GH18" evidence="3">
    <location>
        <begin position="225"/>
        <end position="529"/>
    </location>
</feature>